<sequence>MAPTPPPTSAAAKSKYNAVAAALTRVKAKNPALAQRTVQDWVSGGFKLSTQLQADIAMIAAISPSDATTIRNGMNDPGVQALAISGFVSPAMNAIGNTVGNVAERVGNLPQNTLKAVGDGLHNTLDVAGVLSTLLDPDTWLRVAEVVLGGALIVVGLIKLTNVASLVGSATPAGRIVRALK</sequence>
<keyword evidence="2" id="KW-1185">Reference proteome</keyword>
<evidence type="ECO:0000313" key="2">
    <source>
        <dbReference type="Proteomes" id="UP000680206"/>
    </source>
</evidence>
<dbReference type="EMBL" id="JAGEPF010000016">
    <property type="protein sequence ID" value="MBO2460968.1"/>
    <property type="molecule type" value="Genomic_DNA"/>
</dbReference>
<comment type="caution">
    <text evidence="1">The sequence shown here is derived from an EMBL/GenBank/DDBJ whole genome shotgun (WGS) entry which is preliminary data.</text>
</comment>
<organism evidence="1 2">
    <name type="scientific">Actinomadura violacea</name>
    <dbReference type="NCBI Taxonomy" id="2819934"/>
    <lineage>
        <taxon>Bacteria</taxon>
        <taxon>Bacillati</taxon>
        <taxon>Actinomycetota</taxon>
        <taxon>Actinomycetes</taxon>
        <taxon>Streptosporangiales</taxon>
        <taxon>Thermomonosporaceae</taxon>
        <taxon>Actinomadura</taxon>
    </lineage>
</organism>
<reference evidence="1 2" key="1">
    <citation type="submission" date="2021-03" db="EMBL/GenBank/DDBJ databases">
        <title>Actinomadura violae sp. nov., isolated from lichen in Thailand.</title>
        <authorList>
            <person name="Kanchanasin P."/>
            <person name="Saeng-In P."/>
            <person name="Phongsopitanun W."/>
            <person name="Yuki M."/>
            <person name="Kudo T."/>
            <person name="Ohkuma M."/>
            <person name="Tanasupawat S."/>
        </authorList>
    </citation>
    <scope>NUCLEOTIDE SEQUENCE [LARGE SCALE GENOMIC DNA]</scope>
    <source>
        <strain evidence="1 2">LCR2-06</strain>
    </source>
</reference>
<proteinExistence type="predicted"/>
<name>A0ABS3RWY0_9ACTN</name>
<gene>
    <name evidence="1" type="ORF">J4709_25620</name>
</gene>
<dbReference type="RefSeq" id="WP_208244353.1">
    <property type="nucleotide sequence ID" value="NZ_JAGEPF010000016.1"/>
</dbReference>
<dbReference type="Proteomes" id="UP000680206">
    <property type="component" value="Unassembled WGS sequence"/>
</dbReference>
<protein>
    <submittedName>
        <fullName evidence="1">Uncharacterized protein</fullName>
    </submittedName>
</protein>
<evidence type="ECO:0000313" key="1">
    <source>
        <dbReference type="EMBL" id="MBO2460968.1"/>
    </source>
</evidence>
<accession>A0ABS3RWY0</accession>